<comment type="caution">
    <text evidence="1">The sequence shown here is derived from an EMBL/GenBank/DDBJ whole genome shotgun (WGS) entry which is preliminary data.</text>
</comment>
<organism evidence="1 2">
    <name type="scientific">Puccinia sorghi</name>
    <dbReference type="NCBI Taxonomy" id="27349"/>
    <lineage>
        <taxon>Eukaryota</taxon>
        <taxon>Fungi</taxon>
        <taxon>Dikarya</taxon>
        <taxon>Basidiomycota</taxon>
        <taxon>Pucciniomycotina</taxon>
        <taxon>Pucciniomycetes</taxon>
        <taxon>Pucciniales</taxon>
        <taxon>Pucciniaceae</taxon>
        <taxon>Puccinia</taxon>
    </lineage>
</organism>
<sequence>MPEMSTRAAPMTLIFKLISALTSSFRLCHVLYCLVVSILRISQAKCREAVVYIIYLIKKFLHLPPDVEMETKIPRDVRTITKHLKLKPEIELHVCCIKFYLLYDIETSTFQCGYKATPQSPVCGTDFFSGAKFLPLNRIPQGSTALQATGFCPCPKLKPLSMSFLKRMLITIL</sequence>
<gene>
    <name evidence="1" type="ORF">VP01_3778g4</name>
</gene>
<dbReference type="VEuPathDB" id="FungiDB:VP01_3778g4"/>
<proteinExistence type="predicted"/>
<evidence type="ECO:0000313" key="2">
    <source>
        <dbReference type="Proteomes" id="UP000037035"/>
    </source>
</evidence>
<evidence type="ECO:0000313" key="1">
    <source>
        <dbReference type="EMBL" id="KNZ51881.1"/>
    </source>
</evidence>
<name>A0A0L6UTM2_9BASI</name>
<dbReference type="AlphaFoldDB" id="A0A0L6UTM2"/>
<accession>A0A0L6UTM2</accession>
<dbReference type="Proteomes" id="UP000037035">
    <property type="component" value="Unassembled WGS sequence"/>
</dbReference>
<dbReference type="EMBL" id="LAVV01008810">
    <property type="protein sequence ID" value="KNZ51881.1"/>
    <property type="molecule type" value="Genomic_DNA"/>
</dbReference>
<reference evidence="1 2" key="1">
    <citation type="submission" date="2015-08" db="EMBL/GenBank/DDBJ databases">
        <title>Next Generation Sequencing and Analysis of the Genome of Puccinia sorghi L Schw, the Causal Agent of Maize Common Rust.</title>
        <authorList>
            <person name="Rochi L."/>
            <person name="Burguener G."/>
            <person name="Darino M."/>
            <person name="Turjanski A."/>
            <person name="Kreff E."/>
            <person name="Dieguez M.J."/>
            <person name="Sacco F."/>
        </authorList>
    </citation>
    <scope>NUCLEOTIDE SEQUENCE [LARGE SCALE GENOMIC DNA]</scope>
    <source>
        <strain evidence="1 2">RO10H11247</strain>
    </source>
</reference>
<dbReference type="OrthoDB" id="2505776at2759"/>
<keyword evidence="2" id="KW-1185">Reference proteome</keyword>
<protein>
    <submittedName>
        <fullName evidence="1">Uncharacterized protein</fullName>
    </submittedName>
</protein>